<proteinExistence type="predicted"/>
<evidence type="ECO:0008006" key="3">
    <source>
        <dbReference type="Google" id="ProtNLM"/>
    </source>
</evidence>
<gene>
    <name evidence="2" type="primary">LOC121219250</name>
</gene>
<sequence>MGNRHTDQNTWSWLTWVFSRGTKEQIRIFCCTLWVIWSSRNQMLHERKSSSGRELTIKVQSYLGELEVVRERKITTTTGRFEHREEVLGESIQFDAAFNTNNSRSASGMVAMGQNGEIVVSKSTLHSNVSSPFVAEALAWWKRREKIWAQEKDGHEILIERI</sequence>
<dbReference type="GeneID" id="121219250"/>
<organism evidence="1 2">
    <name type="scientific">Gossypium hirsutum</name>
    <name type="common">Upland cotton</name>
    <name type="synonym">Gossypium mexicanum</name>
    <dbReference type="NCBI Taxonomy" id="3635"/>
    <lineage>
        <taxon>Eukaryota</taxon>
        <taxon>Viridiplantae</taxon>
        <taxon>Streptophyta</taxon>
        <taxon>Embryophyta</taxon>
        <taxon>Tracheophyta</taxon>
        <taxon>Spermatophyta</taxon>
        <taxon>Magnoliopsida</taxon>
        <taxon>eudicotyledons</taxon>
        <taxon>Gunneridae</taxon>
        <taxon>Pentapetalae</taxon>
        <taxon>rosids</taxon>
        <taxon>malvids</taxon>
        <taxon>Malvales</taxon>
        <taxon>Malvaceae</taxon>
        <taxon>Malvoideae</taxon>
        <taxon>Gossypium</taxon>
    </lineage>
</organism>
<evidence type="ECO:0000313" key="2">
    <source>
        <dbReference type="RefSeq" id="XP_040953026.1"/>
    </source>
</evidence>
<name>A0ABM3ADW2_GOSHI</name>
<keyword evidence="1" id="KW-1185">Reference proteome</keyword>
<evidence type="ECO:0000313" key="1">
    <source>
        <dbReference type="Proteomes" id="UP000818029"/>
    </source>
</evidence>
<dbReference type="RefSeq" id="XP_040953026.1">
    <property type="nucleotide sequence ID" value="XM_041097092.1"/>
</dbReference>
<accession>A0ABM3ADW2</accession>
<reference evidence="2" key="2">
    <citation type="submission" date="2025-08" db="UniProtKB">
        <authorList>
            <consortium name="RefSeq"/>
        </authorList>
    </citation>
    <scope>IDENTIFICATION</scope>
</reference>
<dbReference type="Proteomes" id="UP000818029">
    <property type="component" value="Chromosome D07"/>
</dbReference>
<reference evidence="1" key="1">
    <citation type="journal article" date="2020" name="Nat. Genet.">
        <title>Genomic diversifications of five Gossypium allopolyploid species and their impact on cotton improvement.</title>
        <authorList>
            <person name="Chen Z.J."/>
            <person name="Sreedasyam A."/>
            <person name="Ando A."/>
            <person name="Song Q."/>
            <person name="De Santiago L.M."/>
            <person name="Hulse-Kemp A.M."/>
            <person name="Ding M."/>
            <person name="Ye W."/>
            <person name="Kirkbride R.C."/>
            <person name="Jenkins J."/>
            <person name="Plott C."/>
            <person name="Lovell J."/>
            <person name="Lin Y.M."/>
            <person name="Vaughn R."/>
            <person name="Liu B."/>
            <person name="Simpson S."/>
            <person name="Scheffler B.E."/>
            <person name="Wen L."/>
            <person name="Saski C.A."/>
            <person name="Grover C.E."/>
            <person name="Hu G."/>
            <person name="Conover J.L."/>
            <person name="Carlson J.W."/>
            <person name="Shu S."/>
            <person name="Boston L.B."/>
            <person name="Williams M."/>
            <person name="Peterson D.G."/>
            <person name="McGee K."/>
            <person name="Jones D.C."/>
            <person name="Wendel J.F."/>
            <person name="Stelly D.M."/>
            <person name="Grimwood J."/>
            <person name="Schmutz J."/>
        </authorList>
    </citation>
    <scope>NUCLEOTIDE SEQUENCE [LARGE SCALE GENOMIC DNA]</scope>
    <source>
        <strain evidence="1">cv. TM-1</strain>
    </source>
</reference>
<protein>
    <recommendedName>
        <fullName evidence="3">RNase H type-1 domain-containing protein</fullName>
    </recommendedName>
</protein>